<dbReference type="EMBL" id="JZKH01000069">
    <property type="protein sequence ID" value="KJS59428.1"/>
    <property type="molecule type" value="Genomic_DNA"/>
</dbReference>
<comment type="caution">
    <text evidence="2">The sequence shown here is derived from an EMBL/GenBank/DDBJ whole genome shotgun (WGS) entry which is preliminary data.</text>
</comment>
<dbReference type="Proteomes" id="UP000033699">
    <property type="component" value="Unassembled WGS sequence"/>
</dbReference>
<evidence type="ECO:0000313" key="2">
    <source>
        <dbReference type="EMBL" id="KJS59428.1"/>
    </source>
</evidence>
<feature type="chain" id="PRO_5002459526" description="Secreted protein" evidence="1">
    <location>
        <begin position="26"/>
        <end position="238"/>
    </location>
</feature>
<dbReference type="RefSeq" id="WP_052707616.1">
    <property type="nucleotide sequence ID" value="NZ_JZKH01000069.1"/>
</dbReference>
<evidence type="ECO:0000313" key="3">
    <source>
        <dbReference type="Proteomes" id="UP000033699"/>
    </source>
</evidence>
<evidence type="ECO:0000256" key="1">
    <source>
        <dbReference type="SAM" id="SignalP"/>
    </source>
</evidence>
<name>A0A0F2T876_STRR3</name>
<feature type="signal peptide" evidence="1">
    <location>
        <begin position="1"/>
        <end position="25"/>
    </location>
</feature>
<dbReference type="AlphaFoldDB" id="A0A0F2T876"/>
<protein>
    <recommendedName>
        <fullName evidence="4">Secreted protein</fullName>
    </recommendedName>
</protein>
<accession>A0A0F2T876</accession>
<evidence type="ECO:0008006" key="4">
    <source>
        <dbReference type="Google" id="ProtNLM"/>
    </source>
</evidence>
<gene>
    <name evidence="2" type="ORF">VM95_27470</name>
</gene>
<reference evidence="2 3" key="1">
    <citation type="submission" date="2015-02" db="EMBL/GenBank/DDBJ databases">
        <authorList>
            <person name="Ju K.-S."/>
            <person name="Doroghazi J.R."/>
            <person name="Metcalf W."/>
        </authorList>
    </citation>
    <scope>NUCLEOTIDE SEQUENCE [LARGE SCALE GENOMIC DNA]</scope>
    <source>
        <strain evidence="2 3">ATCC 31215</strain>
    </source>
</reference>
<dbReference type="PATRIC" id="fig|359131.3.peg.6706"/>
<proteinExistence type="predicted"/>
<keyword evidence="1" id="KW-0732">Signal</keyword>
<dbReference type="OrthoDB" id="4194079at2"/>
<organism evidence="2 3">
    <name type="scientific">Streptomyces rubellomurinus (strain ATCC 31215)</name>
    <dbReference type="NCBI Taxonomy" id="359131"/>
    <lineage>
        <taxon>Bacteria</taxon>
        <taxon>Bacillati</taxon>
        <taxon>Actinomycetota</taxon>
        <taxon>Actinomycetes</taxon>
        <taxon>Kitasatosporales</taxon>
        <taxon>Streptomycetaceae</taxon>
        <taxon>Streptomyces</taxon>
    </lineage>
</organism>
<sequence>MKKRLVSVALGAAGLLMAMAPGAVAAPAADAPSAQSCEGVTLTGSLPVPPAGTTVQQTVTIGPDCKPQEGPVSYVPTAQGTQTAQARTARAAKALAAAGDTTVAGHRKVTSASEMYDCCNIRMTGLYTTSDWDVANGRITTAATTATQGFNREPWNAGWSVASATNSDDCTTDCAVTNSQARADFSYKGIFDPTGLWYGNTHTTSVTLNPDLTYSCTFDVQLRHTFIGWNWQRSCKTA</sequence>
<keyword evidence="3" id="KW-1185">Reference proteome</keyword>